<dbReference type="Pfam" id="PF07350">
    <property type="entry name" value="Gig2-like"/>
    <property type="match status" value="1"/>
</dbReference>
<accession>R7S0V8</accession>
<dbReference type="InterPro" id="IPR010856">
    <property type="entry name" value="Gig2-like"/>
</dbReference>
<name>R7S0V8_PUNST</name>
<dbReference type="Gene3D" id="2.60.120.330">
    <property type="entry name" value="B-lactam Antibiotic, Isopenicillin N Synthase, Chain"/>
    <property type="match status" value="1"/>
</dbReference>
<proteinExistence type="predicted"/>
<dbReference type="OMA" id="PWDLTGR"/>
<dbReference type="SUPFAM" id="SSF51197">
    <property type="entry name" value="Clavaminate synthase-like"/>
    <property type="match status" value="1"/>
</dbReference>
<organism evidence="1 2">
    <name type="scientific">Punctularia strigosozonata (strain HHB-11173)</name>
    <name type="common">White-rot fungus</name>
    <dbReference type="NCBI Taxonomy" id="741275"/>
    <lineage>
        <taxon>Eukaryota</taxon>
        <taxon>Fungi</taxon>
        <taxon>Dikarya</taxon>
        <taxon>Basidiomycota</taxon>
        <taxon>Agaricomycotina</taxon>
        <taxon>Agaricomycetes</taxon>
        <taxon>Corticiales</taxon>
        <taxon>Punctulariaceae</taxon>
        <taxon>Punctularia</taxon>
    </lineage>
</organism>
<dbReference type="OrthoDB" id="8249012at2759"/>
<dbReference type="PANTHER" id="PTHR30613">
    <property type="entry name" value="UNCHARACTERIZED PROTEIN YBIU-RELATED"/>
    <property type="match status" value="1"/>
</dbReference>
<dbReference type="AlphaFoldDB" id="R7S0V8"/>
<evidence type="ECO:0000313" key="2">
    <source>
        <dbReference type="Proteomes" id="UP000054196"/>
    </source>
</evidence>
<dbReference type="RefSeq" id="XP_007388809.1">
    <property type="nucleotide sequence ID" value="XM_007388747.1"/>
</dbReference>
<dbReference type="Proteomes" id="UP000054196">
    <property type="component" value="Unassembled WGS sequence"/>
</dbReference>
<dbReference type="GeneID" id="18885712"/>
<evidence type="ECO:0000313" key="1">
    <source>
        <dbReference type="EMBL" id="EIN04020.1"/>
    </source>
</evidence>
<dbReference type="HOGENOM" id="CLU_011148_0_0_1"/>
<keyword evidence="2" id="KW-1185">Reference proteome</keyword>
<dbReference type="PANTHER" id="PTHR30613:SF1">
    <property type="entry name" value="DUF1479 DOMAIN PROTEIN (AFU_ORTHOLOGUE AFUA_5G09280)"/>
    <property type="match status" value="1"/>
</dbReference>
<reference evidence="2" key="1">
    <citation type="journal article" date="2012" name="Science">
        <title>The Paleozoic origin of enzymatic lignin decomposition reconstructed from 31 fungal genomes.</title>
        <authorList>
            <person name="Floudas D."/>
            <person name="Binder M."/>
            <person name="Riley R."/>
            <person name="Barry K."/>
            <person name="Blanchette R.A."/>
            <person name="Henrissat B."/>
            <person name="Martinez A.T."/>
            <person name="Otillar R."/>
            <person name="Spatafora J.W."/>
            <person name="Yadav J.S."/>
            <person name="Aerts A."/>
            <person name="Benoit I."/>
            <person name="Boyd A."/>
            <person name="Carlson A."/>
            <person name="Copeland A."/>
            <person name="Coutinho P.M."/>
            <person name="de Vries R.P."/>
            <person name="Ferreira P."/>
            <person name="Findley K."/>
            <person name="Foster B."/>
            <person name="Gaskell J."/>
            <person name="Glotzer D."/>
            <person name="Gorecki P."/>
            <person name="Heitman J."/>
            <person name="Hesse C."/>
            <person name="Hori C."/>
            <person name="Igarashi K."/>
            <person name="Jurgens J.A."/>
            <person name="Kallen N."/>
            <person name="Kersten P."/>
            <person name="Kohler A."/>
            <person name="Kuees U."/>
            <person name="Kumar T.K.A."/>
            <person name="Kuo A."/>
            <person name="LaButti K."/>
            <person name="Larrondo L.F."/>
            <person name="Lindquist E."/>
            <person name="Ling A."/>
            <person name="Lombard V."/>
            <person name="Lucas S."/>
            <person name="Lundell T."/>
            <person name="Martin R."/>
            <person name="McLaughlin D.J."/>
            <person name="Morgenstern I."/>
            <person name="Morin E."/>
            <person name="Murat C."/>
            <person name="Nagy L.G."/>
            <person name="Nolan M."/>
            <person name="Ohm R.A."/>
            <person name="Patyshakuliyeva A."/>
            <person name="Rokas A."/>
            <person name="Ruiz-Duenas F.J."/>
            <person name="Sabat G."/>
            <person name="Salamov A."/>
            <person name="Samejima M."/>
            <person name="Schmutz J."/>
            <person name="Slot J.C."/>
            <person name="St John F."/>
            <person name="Stenlid J."/>
            <person name="Sun H."/>
            <person name="Sun S."/>
            <person name="Syed K."/>
            <person name="Tsang A."/>
            <person name="Wiebenga A."/>
            <person name="Young D."/>
            <person name="Pisabarro A."/>
            <person name="Eastwood D.C."/>
            <person name="Martin F."/>
            <person name="Cullen D."/>
            <person name="Grigoriev I.V."/>
            <person name="Hibbett D.S."/>
        </authorList>
    </citation>
    <scope>NUCLEOTIDE SEQUENCE [LARGE SCALE GENOMIC DNA]</scope>
    <source>
        <strain evidence="2">HHB-11173 SS5</strain>
    </source>
</reference>
<protein>
    <submittedName>
        <fullName evidence="1">DUF1479-domain-containing protein</fullName>
    </submittedName>
</protein>
<gene>
    <name evidence="1" type="ORF">PUNSTDRAFT_77272</name>
</gene>
<sequence>MPSRFADLKREIRDSIPSFEVKVTDAWTRLLAQLKESTAEIAREDSSIIPQVKFSDLEKLSESEIQNIKRRGSLVIKDVVDDADAAAWKTVLGEFAKANPDVKGVPADDPQFFMLYWTKPQVEARAHPNVLAASAWLNKLYHLKDGAEVEGVDLETPLTYADRYRIRRPGIAWDVHPPHVDGGTIERWEDPNFRACFADILNGRFEKHDPYDLQGRLDSRSSLYGRPNQASIFRTFQGWLAMSETAPGEGTLKVFPDVLLSNAYLILRPFFRPKANVSQDDLLSPESWQFDVDDSGFPGIFPRDGGFAGPRPTPELHPHLQLDKTMISVPKVYPGDMVFWHCDVIHSVEQEHKGKGDSAVMYIPAVPSTPQNLGYVQRQKEAFLQGLPPPDFPKTGPEGQFIGSGKEDHIVGPAGRKAMGFMV</sequence>
<dbReference type="KEGG" id="psq:PUNSTDRAFT_77272"/>
<dbReference type="InterPro" id="IPR027443">
    <property type="entry name" value="IPNS-like_sf"/>
</dbReference>
<dbReference type="EMBL" id="JH687557">
    <property type="protein sequence ID" value="EIN04020.1"/>
    <property type="molecule type" value="Genomic_DNA"/>
</dbReference>
<dbReference type="eggNOG" id="ENOG502QWFN">
    <property type="taxonomic scope" value="Eukaryota"/>
</dbReference>